<feature type="transmembrane region" description="Helical" evidence="2">
    <location>
        <begin position="67"/>
        <end position="88"/>
    </location>
</feature>
<feature type="transmembrane region" description="Helical" evidence="2">
    <location>
        <begin position="184"/>
        <end position="207"/>
    </location>
</feature>
<feature type="transmembrane region" description="Helical" evidence="2">
    <location>
        <begin position="108"/>
        <end position="133"/>
    </location>
</feature>
<feature type="transmembrane region" description="Helical" evidence="2">
    <location>
        <begin position="502"/>
        <end position="524"/>
    </location>
</feature>
<sequence length="829" mass="85293">MNSSPEPSAESTGGPRSLPPAPPPEALLPPSPPTPPVEPGAPSAGLIPASVSALAPGKWIGAGLLSVWGFGAALAATIVLLLCGVIGASGLDDYMPSTLDVGDAGDNGFGLVVALLFQLVSMAFFGTLGGSLDSEGMGLLSEASLSVRFVPVLVLLAALAVTYWRPRKTARSGPVAPLAERMVLSAATGLGFAFLMLILGLVFAVRISEDYFKVSFDAVDLLSFIAAFVLVGLAAFLGASAKADKILPASWSSAFSLFGSHYLVGSVVAGLVMLILVVKDGGFSAFALAPAYLPTLAGYGYGMLHLGAISVPGMAGSSLSLFGDSIPVWATLLGILLALVLAVTASTRWALTRPAHPGGTATPASWMMLPAAFTLGGAALSLVTYVGFGGTFMGSSGTGGMGLAAWVFLLLGLWGVGIEALSRLIASRLTPFIPAGLRRVLVFGAPAAPATSGFVGGSESPWAAAVVTVDAPMPTAGPARMGEAPMPPVEPLSDKAKRNIKLGAIGAGVIIALAMGGSLGHSALNKGAFGPQGKVENYLHALMDGRAQAAVDILDPNVSGGARLLLTDEIFSKAENRITGFRIIKTVVDHDQAAVTAEIEQDQVKTAQTFTLRTLGKQALIFNDWEMVSGPAGTVSVAAEQAGITVNGVKVELPVMEPGDSVELPGLPGTYLIGADASDRFRSFGEPVRTTVSVASNGASAPVELFSTYTAAFATEAKAAASAYVDKCMEATELQPEGCFQDAYSSYSGDDLRKVTWEMTSGPEYIIETGYDGSVEMYVRGGQATANYEKNTARHGESATWEKSESVNDVYFSGSVFIAGDKVRFEAGN</sequence>
<dbReference type="AlphaFoldDB" id="A0A839QNB1"/>
<feature type="region of interest" description="Disordered" evidence="1">
    <location>
        <begin position="1"/>
        <end position="41"/>
    </location>
</feature>
<feature type="transmembrane region" description="Helical" evidence="2">
    <location>
        <begin position="259"/>
        <end position="278"/>
    </location>
</feature>
<keyword evidence="4" id="KW-1185">Reference proteome</keyword>
<dbReference type="Proteomes" id="UP000523000">
    <property type="component" value="Unassembled WGS sequence"/>
</dbReference>
<feature type="transmembrane region" description="Helical" evidence="2">
    <location>
        <begin position="366"/>
        <end position="388"/>
    </location>
</feature>
<evidence type="ECO:0000313" key="3">
    <source>
        <dbReference type="EMBL" id="MBB2997397.1"/>
    </source>
</evidence>
<feature type="compositionally biased region" description="Polar residues" evidence="1">
    <location>
        <begin position="1"/>
        <end position="11"/>
    </location>
</feature>
<dbReference type="EMBL" id="JACHVS010000002">
    <property type="protein sequence ID" value="MBB2997397.1"/>
    <property type="molecule type" value="Genomic_DNA"/>
</dbReference>
<accession>A0A839QNB1</accession>
<feature type="transmembrane region" description="Helical" evidence="2">
    <location>
        <begin position="400"/>
        <end position="421"/>
    </location>
</feature>
<comment type="caution">
    <text evidence="3">The sequence shown here is derived from an EMBL/GenBank/DDBJ whole genome shotgun (WGS) entry which is preliminary data.</text>
</comment>
<feature type="transmembrane region" description="Helical" evidence="2">
    <location>
        <begin position="285"/>
        <end position="306"/>
    </location>
</feature>
<name>A0A839QNB1_9MICC</name>
<evidence type="ECO:0000256" key="2">
    <source>
        <dbReference type="SAM" id="Phobius"/>
    </source>
</evidence>
<keyword evidence="2" id="KW-0812">Transmembrane</keyword>
<organism evidence="3 4">
    <name type="scientific">Paeniglutamicibacter cryotolerans</name>
    <dbReference type="NCBI Taxonomy" id="670079"/>
    <lineage>
        <taxon>Bacteria</taxon>
        <taxon>Bacillati</taxon>
        <taxon>Actinomycetota</taxon>
        <taxon>Actinomycetes</taxon>
        <taxon>Micrococcales</taxon>
        <taxon>Micrococcaceae</taxon>
        <taxon>Paeniglutamicibacter</taxon>
    </lineage>
</organism>
<proteinExistence type="predicted"/>
<evidence type="ECO:0000313" key="4">
    <source>
        <dbReference type="Proteomes" id="UP000523000"/>
    </source>
</evidence>
<evidence type="ECO:0000256" key="1">
    <source>
        <dbReference type="SAM" id="MobiDB-lite"/>
    </source>
</evidence>
<protein>
    <submittedName>
        <fullName evidence="3">Uncharacterized protein</fullName>
    </submittedName>
</protein>
<feature type="compositionally biased region" description="Pro residues" evidence="1">
    <location>
        <begin position="17"/>
        <end position="39"/>
    </location>
</feature>
<feature type="transmembrane region" description="Helical" evidence="2">
    <location>
        <begin position="219"/>
        <end position="239"/>
    </location>
</feature>
<keyword evidence="2" id="KW-1133">Transmembrane helix</keyword>
<dbReference type="RefSeq" id="WP_183512943.1">
    <property type="nucleotide sequence ID" value="NZ_BAABGK010000018.1"/>
</dbReference>
<feature type="transmembrane region" description="Helical" evidence="2">
    <location>
        <begin position="326"/>
        <end position="345"/>
    </location>
</feature>
<gene>
    <name evidence="3" type="ORF">E9229_003644</name>
</gene>
<keyword evidence="2" id="KW-0472">Membrane</keyword>
<reference evidence="3 4" key="1">
    <citation type="submission" date="2020-08" db="EMBL/GenBank/DDBJ databases">
        <title>Sequencing the genomes of 1000 actinobacteria strains.</title>
        <authorList>
            <person name="Klenk H.-P."/>
        </authorList>
    </citation>
    <scope>NUCLEOTIDE SEQUENCE [LARGE SCALE GENOMIC DNA]</scope>
    <source>
        <strain evidence="3 4">DSM 22826</strain>
    </source>
</reference>
<feature type="transmembrane region" description="Helical" evidence="2">
    <location>
        <begin position="145"/>
        <end position="164"/>
    </location>
</feature>